<dbReference type="PANTHER" id="PTHR21485:SF6">
    <property type="entry name" value="N-ACYLNEURAMINATE CYTIDYLYLTRANSFERASE-RELATED"/>
    <property type="match status" value="1"/>
</dbReference>
<dbReference type="SUPFAM" id="SSF53448">
    <property type="entry name" value="Nucleotide-diphospho-sugar transferases"/>
    <property type="match status" value="1"/>
</dbReference>
<proteinExistence type="inferred from homology"/>
<name>A0ABT8T8Y9_9BACT</name>
<dbReference type="InterPro" id="IPR003329">
    <property type="entry name" value="Cytidylyl_trans"/>
</dbReference>
<evidence type="ECO:0000313" key="4">
    <source>
        <dbReference type="Proteomes" id="UP001171111"/>
    </source>
</evidence>
<dbReference type="Proteomes" id="UP001171111">
    <property type="component" value="Unassembled WGS sequence"/>
</dbReference>
<dbReference type="InterPro" id="IPR029044">
    <property type="entry name" value="Nucleotide-diphossugar_trans"/>
</dbReference>
<evidence type="ECO:0000256" key="2">
    <source>
        <dbReference type="NCBIfam" id="TIGR03584"/>
    </source>
</evidence>
<dbReference type="Pfam" id="PF02348">
    <property type="entry name" value="CTP_transf_3"/>
    <property type="match status" value="1"/>
</dbReference>
<keyword evidence="4" id="KW-1185">Reference proteome</keyword>
<dbReference type="Gene3D" id="3.90.550.10">
    <property type="entry name" value="Spore Coat Polysaccharide Biosynthesis Protein SpsA, Chain A"/>
    <property type="match status" value="1"/>
</dbReference>
<comment type="caution">
    <text evidence="3">The sequence shown here is derived from an EMBL/GenBank/DDBJ whole genome shotgun (WGS) entry which is preliminary data.</text>
</comment>
<dbReference type="InterPro" id="IPR050793">
    <property type="entry name" value="CMP-NeuNAc_synthase"/>
</dbReference>
<reference evidence="3 4" key="1">
    <citation type="submission" date="2023-06" db="EMBL/GenBank/DDBJ databases">
        <title>Campylobacter magnum sp. nov., isolated from cecal contents of domestic pigs (Sus scrofa domesticus).</title>
        <authorList>
            <person name="Papic B."/>
            <person name="Gruntar I."/>
        </authorList>
    </citation>
    <scope>NUCLEOTIDE SEQUENCE [LARGE SCALE GENOMIC DNA]</scope>
    <source>
        <strain evidence="4">34484-21</strain>
    </source>
</reference>
<dbReference type="PANTHER" id="PTHR21485">
    <property type="entry name" value="HAD SUPERFAMILY MEMBERS CMAS AND KDSC"/>
    <property type="match status" value="1"/>
</dbReference>
<dbReference type="InterPro" id="IPR020039">
    <property type="entry name" value="PseF"/>
</dbReference>
<keyword evidence="3" id="KW-0808">Transferase</keyword>
<accession>A0ABT8T8Y9</accession>
<gene>
    <name evidence="3" type="primary">pseF</name>
    <name evidence="3" type="ORF">Q2362_06295</name>
</gene>
<evidence type="ECO:0000256" key="1">
    <source>
        <dbReference type="ARBA" id="ARBA00010726"/>
    </source>
</evidence>
<sequence length="228" mass="25658">MLCIITARGGSKRIPRKNIKDFLGKPIIAYAINAALESKLFSEVMVSTDDDEIAAVSQKYGAKVPFMRSAKTSDDFATTGDVLREVLGVYRAQGREFESFACIYPTAALLSAERLRQAYELFCKKNASSLVPVVKFSFPPQRAFVLKDGYLSYKEPLNAPKRSQDLEPLYHDAGAFYFYKTADFLANKTEGRVAMILSEIEVQDIDNIDDWRMAELKYKVLNECSNKS</sequence>
<evidence type="ECO:0000313" key="3">
    <source>
        <dbReference type="EMBL" id="MDO2409705.1"/>
    </source>
</evidence>
<dbReference type="NCBIfam" id="TIGR03584">
    <property type="entry name" value="PseF"/>
    <property type="match status" value="1"/>
</dbReference>
<keyword evidence="3" id="KW-0548">Nucleotidyltransferase</keyword>
<dbReference type="CDD" id="cd02513">
    <property type="entry name" value="CMP-NeuAc_Synthase"/>
    <property type="match status" value="1"/>
</dbReference>
<dbReference type="EC" id="2.7.7.81" evidence="2"/>
<dbReference type="EMBL" id="JAULJQ010000007">
    <property type="protein sequence ID" value="MDO2409705.1"/>
    <property type="molecule type" value="Genomic_DNA"/>
</dbReference>
<comment type="similarity">
    <text evidence="1">Belongs to the CMP-NeuNAc synthase family.</text>
</comment>
<protein>
    <recommendedName>
        <fullName evidence="2">Pseudaminic acid cytidylyltransferase</fullName>
        <ecNumber evidence="2">2.7.7.81</ecNumber>
    </recommendedName>
</protein>
<dbReference type="GO" id="GO:0016779">
    <property type="term" value="F:nucleotidyltransferase activity"/>
    <property type="evidence" value="ECO:0007669"/>
    <property type="project" value="UniProtKB-KW"/>
</dbReference>
<dbReference type="RefSeq" id="WP_302244503.1">
    <property type="nucleotide sequence ID" value="NZ_JAULJQ010000007.1"/>
</dbReference>
<organism evidence="3 4">
    <name type="scientific">Campylobacter magnus</name>
    <dbReference type="NCBI Taxonomy" id="3026462"/>
    <lineage>
        <taxon>Bacteria</taxon>
        <taxon>Pseudomonadati</taxon>
        <taxon>Campylobacterota</taxon>
        <taxon>Epsilonproteobacteria</taxon>
        <taxon>Campylobacterales</taxon>
        <taxon>Campylobacteraceae</taxon>
        <taxon>Campylobacter</taxon>
    </lineage>
</organism>